<proteinExistence type="predicted"/>
<dbReference type="EMBL" id="CM046107">
    <property type="protein sequence ID" value="KAI8432046.1"/>
    <property type="molecule type" value="Genomic_DNA"/>
</dbReference>
<reference evidence="1 2" key="1">
    <citation type="journal article" date="2022" name="Genome Biol. Evol.">
        <title>The Spruce Budworm Genome: Reconstructing the Evolutionary History of Antifreeze Proteins.</title>
        <authorList>
            <person name="Beliveau C."/>
            <person name="Gagne P."/>
            <person name="Picq S."/>
            <person name="Vernygora O."/>
            <person name="Keeling C.I."/>
            <person name="Pinkney K."/>
            <person name="Doucet D."/>
            <person name="Wen F."/>
            <person name="Johnston J.S."/>
            <person name="Maaroufi H."/>
            <person name="Boyle B."/>
            <person name="Laroche J."/>
            <person name="Dewar K."/>
            <person name="Juretic N."/>
            <person name="Blackburn G."/>
            <person name="Nisole A."/>
            <person name="Brunet B."/>
            <person name="Brandao M."/>
            <person name="Lumley L."/>
            <person name="Duan J."/>
            <person name="Quan G."/>
            <person name="Lucarotti C.J."/>
            <person name="Roe A.D."/>
            <person name="Sperling F.A.H."/>
            <person name="Levesque R.C."/>
            <person name="Cusson M."/>
        </authorList>
    </citation>
    <scope>NUCLEOTIDE SEQUENCE [LARGE SCALE GENOMIC DNA]</scope>
    <source>
        <strain evidence="1">Glfc:IPQL:Cfum</strain>
    </source>
</reference>
<sequence length="182" mass="20680">MSITTMDISFHLRGILLLISVDVGMSVVVSGISILAVCFVLTQVTGDMRSFSNRIDPDEEYMMLKVQAQDLITSYIYIMSIYIVTITMFIFSVFLCYGVHKRRSGFVKAYLIYGIVKTVLVMLLAFAYSWLTADIVNGSLMLMGCGIYSLLLLMVQRTYEMFRDEKTRDQQQLIDSKPVLKA</sequence>
<accession>A0ACC0K7P5</accession>
<organism evidence="1 2">
    <name type="scientific">Choristoneura fumiferana</name>
    <name type="common">Spruce budworm moth</name>
    <name type="synonym">Archips fumiferana</name>
    <dbReference type="NCBI Taxonomy" id="7141"/>
    <lineage>
        <taxon>Eukaryota</taxon>
        <taxon>Metazoa</taxon>
        <taxon>Ecdysozoa</taxon>
        <taxon>Arthropoda</taxon>
        <taxon>Hexapoda</taxon>
        <taxon>Insecta</taxon>
        <taxon>Pterygota</taxon>
        <taxon>Neoptera</taxon>
        <taxon>Endopterygota</taxon>
        <taxon>Lepidoptera</taxon>
        <taxon>Glossata</taxon>
        <taxon>Ditrysia</taxon>
        <taxon>Tortricoidea</taxon>
        <taxon>Tortricidae</taxon>
        <taxon>Tortricinae</taxon>
        <taxon>Choristoneura</taxon>
    </lineage>
</organism>
<gene>
    <name evidence="1" type="ORF">MSG28_004565</name>
</gene>
<dbReference type="Proteomes" id="UP001064048">
    <property type="component" value="Chromosome 7"/>
</dbReference>
<evidence type="ECO:0000313" key="2">
    <source>
        <dbReference type="Proteomes" id="UP001064048"/>
    </source>
</evidence>
<protein>
    <submittedName>
        <fullName evidence="1">Uncharacterized protein</fullName>
    </submittedName>
</protein>
<keyword evidence="2" id="KW-1185">Reference proteome</keyword>
<name>A0ACC0K7P5_CHOFU</name>
<comment type="caution">
    <text evidence="1">The sequence shown here is derived from an EMBL/GenBank/DDBJ whole genome shotgun (WGS) entry which is preliminary data.</text>
</comment>
<evidence type="ECO:0000313" key="1">
    <source>
        <dbReference type="EMBL" id="KAI8432046.1"/>
    </source>
</evidence>